<dbReference type="EMBL" id="JANBPW010000189">
    <property type="protein sequence ID" value="KAJ1950516.1"/>
    <property type="molecule type" value="Genomic_DNA"/>
</dbReference>
<gene>
    <name evidence="1" type="primary">MRPS9</name>
    <name evidence="1" type="ORF">FBU59_000644</name>
</gene>
<evidence type="ECO:0000313" key="1">
    <source>
        <dbReference type="EMBL" id="KAJ1950516.1"/>
    </source>
</evidence>
<keyword evidence="2" id="KW-1185">Reference proteome</keyword>
<comment type="caution">
    <text evidence="1">The sequence shown here is derived from an EMBL/GenBank/DDBJ whole genome shotgun (WGS) entry which is preliminary data.</text>
</comment>
<evidence type="ECO:0000313" key="2">
    <source>
        <dbReference type="Proteomes" id="UP001150603"/>
    </source>
</evidence>
<proteinExistence type="predicted"/>
<sequence>MLRVVGGRLGSQTAVALRTPVGLRFMSAAAKPTTTQISSPFDTLPIRPVLRPDTPAYFMAKPRYADLVSGLSRITQDYPLGRFNKARHKPGKWIKRDKIEKKLNIKITDNEYRALVKQLCDAKRARIMDPEVREEVQLYLQQFERGYTHLEVVKKDEQDMTEEEKAAAARKALLKKRKSNRGYKDDLGRWYAVGKRKAALARAWVVPVNEQVEAAKKTPINSTAETKADTTEAKAETASETATEATPEPVSPILAHPGEILINGKPLAEYFARATDRESVLFPFQTISKIGQFNVYSVVHGGGLTGQAEAVQLAISRATHAMNQNKHAGIRLAGLLKRDPRSVERKKTGQPKARKRYTWVKR</sequence>
<reference evidence="1" key="1">
    <citation type="submission" date="2022-07" db="EMBL/GenBank/DDBJ databases">
        <title>Phylogenomic reconstructions and comparative analyses of Kickxellomycotina fungi.</title>
        <authorList>
            <person name="Reynolds N.K."/>
            <person name="Stajich J.E."/>
            <person name="Barry K."/>
            <person name="Grigoriev I.V."/>
            <person name="Crous P."/>
            <person name="Smith M.E."/>
        </authorList>
    </citation>
    <scope>NUCLEOTIDE SEQUENCE</scope>
    <source>
        <strain evidence="1">NRRL 5244</strain>
    </source>
</reference>
<organism evidence="1 2">
    <name type="scientific">Linderina macrospora</name>
    <dbReference type="NCBI Taxonomy" id="4868"/>
    <lineage>
        <taxon>Eukaryota</taxon>
        <taxon>Fungi</taxon>
        <taxon>Fungi incertae sedis</taxon>
        <taxon>Zoopagomycota</taxon>
        <taxon>Kickxellomycotina</taxon>
        <taxon>Kickxellomycetes</taxon>
        <taxon>Kickxellales</taxon>
        <taxon>Kickxellaceae</taxon>
        <taxon>Linderina</taxon>
    </lineage>
</organism>
<protein>
    <submittedName>
        <fullName evidence="1">37S ribosomal protein S9, mitochondrial</fullName>
    </submittedName>
</protein>
<dbReference type="Proteomes" id="UP001150603">
    <property type="component" value="Unassembled WGS sequence"/>
</dbReference>
<accession>A0ACC1JG94</accession>
<name>A0ACC1JG94_9FUNG</name>
<keyword evidence="1" id="KW-0687">Ribonucleoprotein</keyword>
<keyword evidence="1" id="KW-0689">Ribosomal protein</keyword>